<organism evidence="2 3">
    <name type="scientific">Golovinomyces cichoracearum</name>
    <dbReference type="NCBI Taxonomy" id="62708"/>
    <lineage>
        <taxon>Eukaryota</taxon>
        <taxon>Fungi</taxon>
        <taxon>Dikarya</taxon>
        <taxon>Ascomycota</taxon>
        <taxon>Pezizomycotina</taxon>
        <taxon>Leotiomycetes</taxon>
        <taxon>Erysiphales</taxon>
        <taxon>Erysiphaceae</taxon>
        <taxon>Golovinomyces</taxon>
    </lineage>
</organism>
<evidence type="ECO:0000313" key="3">
    <source>
        <dbReference type="Proteomes" id="UP000283383"/>
    </source>
</evidence>
<feature type="compositionally biased region" description="Low complexity" evidence="1">
    <location>
        <begin position="288"/>
        <end position="304"/>
    </location>
</feature>
<feature type="compositionally biased region" description="Polar residues" evidence="1">
    <location>
        <begin position="1"/>
        <end position="32"/>
    </location>
</feature>
<feature type="compositionally biased region" description="Polar residues" evidence="1">
    <location>
        <begin position="218"/>
        <end position="264"/>
    </location>
</feature>
<name>A0A420I8U4_9PEZI</name>
<dbReference type="AlphaFoldDB" id="A0A420I8U4"/>
<feature type="region of interest" description="Disordered" evidence="1">
    <location>
        <begin position="1"/>
        <end position="34"/>
    </location>
</feature>
<gene>
    <name evidence="2" type="ORF">GcM3_112003</name>
</gene>
<reference evidence="2 3" key="1">
    <citation type="journal article" date="2018" name="BMC Genomics">
        <title>Comparative genome analyses reveal sequence features reflecting distinct modes of host-adaptation between dicot and monocot powdery mildew.</title>
        <authorList>
            <person name="Wu Y."/>
            <person name="Ma X."/>
            <person name="Pan Z."/>
            <person name="Kale S.D."/>
            <person name="Song Y."/>
            <person name="King H."/>
            <person name="Zhang Q."/>
            <person name="Presley C."/>
            <person name="Deng X."/>
            <person name="Wei C.I."/>
            <person name="Xiao S."/>
        </authorList>
    </citation>
    <scope>NUCLEOTIDE SEQUENCE [LARGE SCALE GENOMIC DNA]</scope>
    <source>
        <strain evidence="2">UMSG3</strain>
    </source>
</reference>
<evidence type="ECO:0000313" key="2">
    <source>
        <dbReference type="EMBL" id="RKF66743.1"/>
    </source>
</evidence>
<feature type="compositionally biased region" description="Polar residues" evidence="1">
    <location>
        <begin position="162"/>
        <end position="182"/>
    </location>
</feature>
<dbReference type="EMBL" id="MCBQ01011247">
    <property type="protein sequence ID" value="RKF66743.1"/>
    <property type="molecule type" value="Genomic_DNA"/>
</dbReference>
<dbReference type="STRING" id="62708.A0A420I8U4"/>
<feature type="compositionally biased region" description="Low complexity" evidence="1">
    <location>
        <begin position="265"/>
        <end position="276"/>
    </location>
</feature>
<feature type="compositionally biased region" description="Polar residues" evidence="1">
    <location>
        <begin position="305"/>
        <end position="316"/>
    </location>
</feature>
<feature type="region of interest" description="Disordered" evidence="1">
    <location>
        <begin position="162"/>
        <end position="186"/>
    </location>
</feature>
<proteinExistence type="predicted"/>
<keyword evidence="3" id="KW-1185">Reference proteome</keyword>
<feature type="region of interest" description="Disordered" evidence="1">
    <location>
        <begin position="210"/>
        <end position="322"/>
    </location>
</feature>
<accession>A0A420I8U4</accession>
<dbReference type="Proteomes" id="UP000283383">
    <property type="component" value="Unassembled WGS sequence"/>
</dbReference>
<evidence type="ECO:0000256" key="1">
    <source>
        <dbReference type="SAM" id="MobiDB-lite"/>
    </source>
</evidence>
<sequence length="397" mass="43269">MSYYDNQQQWSTPSTQGWEQQSLPARSVSGSTVPREDLSAFATQLEEVDRAVDNLVKSGKMFSSAGRRESMPVVGGMPRAFSDQTYDPRLGTAPRHHSISDFGDARSFSASNLQNFYANQRHQPSRGTNEAEQVMQAKRRMAAQRERELRNYHQEQQYNRSVTAENTSFGGKNEHTLTSSNGMKDDERREMIARKQNALFSDGVSYPSDGIFDENGNKTHIPSGNGIQAHSTGSFDKFNGATSLGDNKTSHGESQYPTSQVSRQAISRANSISSPSSNPPGNFALFDSTTQKSSCTSSSSTGESPPNQCGKSNASSVAPIGTRPIGQNLKRAATPLHSPLSYAFTANENVLVENDKQKTTSNHVQNGQSEQDIGLGWVKGSVWSNKSNLGVQAPVWG</sequence>
<protein>
    <submittedName>
        <fullName evidence="2">Uncharacterized protein</fullName>
    </submittedName>
</protein>
<comment type="caution">
    <text evidence="2">The sequence shown here is derived from an EMBL/GenBank/DDBJ whole genome shotgun (WGS) entry which is preliminary data.</text>
</comment>